<feature type="region of interest" description="Disordered" evidence="1">
    <location>
        <begin position="188"/>
        <end position="280"/>
    </location>
</feature>
<accession>A0AA40FF65</accession>
<reference evidence="2" key="1">
    <citation type="submission" date="2021-10" db="EMBL/GenBank/DDBJ databases">
        <title>Melipona bicolor Genome sequencing and assembly.</title>
        <authorList>
            <person name="Araujo N.S."/>
            <person name="Arias M.C."/>
        </authorList>
    </citation>
    <scope>NUCLEOTIDE SEQUENCE</scope>
    <source>
        <strain evidence="2">USP_2M_L1-L4_2017</strain>
        <tissue evidence="2">Whole body</tissue>
    </source>
</reference>
<evidence type="ECO:0000313" key="2">
    <source>
        <dbReference type="EMBL" id="KAK1117434.1"/>
    </source>
</evidence>
<dbReference type="Proteomes" id="UP001177670">
    <property type="component" value="Unassembled WGS sequence"/>
</dbReference>
<dbReference type="AlphaFoldDB" id="A0AA40FF65"/>
<keyword evidence="3" id="KW-1185">Reference proteome</keyword>
<feature type="compositionally biased region" description="Basic and acidic residues" evidence="1">
    <location>
        <begin position="217"/>
        <end position="256"/>
    </location>
</feature>
<dbReference type="EMBL" id="JAHYIQ010000051">
    <property type="protein sequence ID" value="KAK1117434.1"/>
    <property type="molecule type" value="Genomic_DNA"/>
</dbReference>
<comment type="caution">
    <text evidence="2">The sequence shown here is derived from an EMBL/GenBank/DDBJ whole genome shotgun (WGS) entry which is preliminary data.</text>
</comment>
<organism evidence="2 3">
    <name type="scientific">Melipona bicolor</name>
    <dbReference type="NCBI Taxonomy" id="60889"/>
    <lineage>
        <taxon>Eukaryota</taxon>
        <taxon>Metazoa</taxon>
        <taxon>Ecdysozoa</taxon>
        <taxon>Arthropoda</taxon>
        <taxon>Hexapoda</taxon>
        <taxon>Insecta</taxon>
        <taxon>Pterygota</taxon>
        <taxon>Neoptera</taxon>
        <taxon>Endopterygota</taxon>
        <taxon>Hymenoptera</taxon>
        <taxon>Apocrita</taxon>
        <taxon>Aculeata</taxon>
        <taxon>Apoidea</taxon>
        <taxon>Anthophila</taxon>
        <taxon>Apidae</taxon>
        <taxon>Melipona</taxon>
    </lineage>
</organism>
<sequence length="299" mass="33085">MLTSSTDPTRQRDLEISLEISPNAERGVKTGVGTKRFHRWSMDSSARHAAPVARTEKRLGPADSDRWVSVARCIDWPIWQEKNAAVANTWPQPAEWPAEHCNAACGDPSQSVEYFTEFLSFLRQNGMKTCNRRAASPDRTVLVHGVFGGVRSVCRFTRAGASEPANEADENELQAPSVADDEELFCYKSESRREGPQATGTEDGTLEEGASGLVPKRSREMATKHDEAGGQHDDEQRRVSRHARAVEHGRLAERRTGGQHPRRQQQHAIDLDGGAARSSSPTFRRFLSGLVLRSLLTTA</sequence>
<gene>
    <name evidence="2" type="ORF">K0M31_016638</name>
</gene>
<evidence type="ECO:0000313" key="3">
    <source>
        <dbReference type="Proteomes" id="UP001177670"/>
    </source>
</evidence>
<evidence type="ECO:0000256" key="1">
    <source>
        <dbReference type="SAM" id="MobiDB-lite"/>
    </source>
</evidence>
<name>A0AA40FF65_9HYME</name>
<protein>
    <submittedName>
        <fullName evidence="2">Uncharacterized protein</fullName>
    </submittedName>
</protein>
<proteinExistence type="predicted"/>